<accession>A0A855X2B5</accession>
<keyword evidence="4" id="KW-0720">Serine protease</keyword>
<feature type="transmembrane region" description="Helical" evidence="5">
    <location>
        <begin position="7"/>
        <end position="29"/>
    </location>
</feature>
<dbReference type="PANTHER" id="PTHR42987">
    <property type="entry name" value="PEPTIDASE S49"/>
    <property type="match status" value="1"/>
</dbReference>
<evidence type="ECO:0000259" key="6">
    <source>
        <dbReference type="Pfam" id="PF01343"/>
    </source>
</evidence>
<keyword evidence="5" id="KW-1133">Transmembrane helix</keyword>
<dbReference type="EMBL" id="PQAP01000203">
    <property type="protein sequence ID" value="PWB68377.1"/>
    <property type="molecule type" value="Genomic_DNA"/>
</dbReference>
<evidence type="ECO:0000313" key="7">
    <source>
        <dbReference type="EMBL" id="PWB68377.1"/>
    </source>
</evidence>
<dbReference type="SUPFAM" id="SSF52096">
    <property type="entry name" value="ClpP/crotonase"/>
    <property type="match status" value="1"/>
</dbReference>
<evidence type="ECO:0000313" key="8">
    <source>
        <dbReference type="Proteomes" id="UP000250918"/>
    </source>
</evidence>
<dbReference type="Pfam" id="PF01343">
    <property type="entry name" value="Peptidase_S49"/>
    <property type="match status" value="1"/>
</dbReference>
<dbReference type="GO" id="GO:0006508">
    <property type="term" value="P:proteolysis"/>
    <property type="evidence" value="ECO:0007669"/>
    <property type="project" value="UniProtKB-KW"/>
</dbReference>
<dbReference type="InterPro" id="IPR004635">
    <property type="entry name" value="Pept_S49_SppA"/>
</dbReference>
<comment type="similarity">
    <text evidence="1">Belongs to the peptidase S49 family.</text>
</comment>
<feature type="domain" description="Peptidase S49" evidence="6">
    <location>
        <begin position="106"/>
        <end position="255"/>
    </location>
</feature>
<dbReference type="GO" id="GO:0008236">
    <property type="term" value="F:serine-type peptidase activity"/>
    <property type="evidence" value="ECO:0007669"/>
    <property type="project" value="UniProtKB-KW"/>
</dbReference>
<dbReference type="AlphaFoldDB" id="A0A855X2B5"/>
<keyword evidence="5" id="KW-0812">Transmembrane</keyword>
<keyword evidence="5" id="KW-0472">Membrane</keyword>
<comment type="caution">
    <text evidence="7">The sequence shown here is derived from an EMBL/GenBank/DDBJ whole genome shotgun (WGS) entry which is preliminary data.</text>
</comment>
<evidence type="ECO:0000256" key="2">
    <source>
        <dbReference type="ARBA" id="ARBA00022670"/>
    </source>
</evidence>
<dbReference type="InterPro" id="IPR029045">
    <property type="entry name" value="ClpP/crotonase-like_dom_sf"/>
</dbReference>
<dbReference type="NCBIfam" id="TIGR00706">
    <property type="entry name" value="SppA_dom"/>
    <property type="match status" value="1"/>
</dbReference>
<evidence type="ECO:0000256" key="4">
    <source>
        <dbReference type="ARBA" id="ARBA00022825"/>
    </source>
</evidence>
<keyword evidence="3" id="KW-0378">Hydrolase</keyword>
<sequence length="301" mass="32047">MARPRDIVIGVVIAFSVLVVLGIFVMGFFSSMTSVDEFGVSGLSGGNVGVLEVDGEINDVMARRLVKQLDKWAETGAIKAVVVQVNSPGGGVAASQEIYDAVLRAKKEKPVVVSMASVAASGGLYVSCAADKIVANPGTLTGSIGVIFKFHTFKTLMDKVGIGTETVKSGELKDVGSYSRPMTEKEQKMLQSVVDDTYEQFVAAVAEGRDLSEEEVRKFADGSVFTGRQALDLGLVDSLGGLHEAVQLAADLGNVKGDINIVRPYRRETVSIFDLLGKFMGKFDAAVGSNFDGPQLMYLFE</sequence>
<organism evidence="7 8">
    <name type="scientific">candidate division GN15 bacterium</name>
    <dbReference type="NCBI Taxonomy" id="2072418"/>
    <lineage>
        <taxon>Bacteria</taxon>
        <taxon>candidate division GN15</taxon>
    </lineage>
</organism>
<evidence type="ECO:0000256" key="1">
    <source>
        <dbReference type="ARBA" id="ARBA00008683"/>
    </source>
</evidence>
<keyword evidence="2" id="KW-0645">Protease</keyword>
<dbReference type="InterPro" id="IPR047272">
    <property type="entry name" value="S49_SppA_C"/>
</dbReference>
<proteinExistence type="inferred from homology"/>
<dbReference type="PANTHER" id="PTHR42987:SF7">
    <property type="entry name" value="SIGNAL PEPTIDE PEPTIDASE SPPA-RELATED"/>
    <property type="match status" value="1"/>
</dbReference>
<name>A0A855X2B5_9BACT</name>
<dbReference type="Proteomes" id="UP000250918">
    <property type="component" value="Unassembled WGS sequence"/>
</dbReference>
<evidence type="ECO:0000256" key="5">
    <source>
        <dbReference type="SAM" id="Phobius"/>
    </source>
</evidence>
<gene>
    <name evidence="7" type="primary">sppA</name>
    <name evidence="7" type="ORF">C3F09_11760</name>
</gene>
<dbReference type="InterPro" id="IPR002142">
    <property type="entry name" value="Peptidase_S49"/>
</dbReference>
<dbReference type="CDD" id="cd07023">
    <property type="entry name" value="S49_Sppa_N_C"/>
    <property type="match status" value="1"/>
</dbReference>
<evidence type="ECO:0000256" key="3">
    <source>
        <dbReference type="ARBA" id="ARBA00022801"/>
    </source>
</evidence>
<protein>
    <submittedName>
        <fullName evidence="7">Signal peptide peptidase SppA</fullName>
    </submittedName>
</protein>
<dbReference type="Gene3D" id="3.90.226.10">
    <property type="entry name" value="2-enoyl-CoA Hydratase, Chain A, domain 1"/>
    <property type="match status" value="2"/>
</dbReference>
<reference evidence="7 8" key="1">
    <citation type="journal article" date="2018" name="ISME J.">
        <title>A methanotrophic archaeon couples anaerobic oxidation of methane to Fe(III) reduction.</title>
        <authorList>
            <person name="Cai C."/>
            <person name="Leu A.O."/>
            <person name="Xie G.J."/>
            <person name="Guo J."/>
            <person name="Feng Y."/>
            <person name="Zhao J.X."/>
            <person name="Tyson G.W."/>
            <person name="Yuan Z."/>
            <person name="Hu S."/>
        </authorList>
    </citation>
    <scope>NUCLEOTIDE SEQUENCE [LARGE SCALE GENOMIC DNA]</scope>
    <source>
        <strain evidence="7">FeB_12</strain>
    </source>
</reference>